<evidence type="ECO:0000256" key="2">
    <source>
        <dbReference type="SAM" id="Phobius"/>
    </source>
</evidence>
<keyword evidence="2" id="KW-0472">Membrane</keyword>
<reference evidence="4" key="1">
    <citation type="journal article" date="2019" name="Int. J. Syst. Evol. Microbiol.">
        <title>The Global Catalogue of Microorganisms (GCM) 10K type strain sequencing project: providing services to taxonomists for standard genome sequencing and annotation.</title>
        <authorList>
            <consortium name="The Broad Institute Genomics Platform"/>
            <consortium name="The Broad Institute Genome Sequencing Center for Infectious Disease"/>
            <person name="Wu L."/>
            <person name="Ma J."/>
        </authorList>
    </citation>
    <scope>NUCLEOTIDE SEQUENCE [LARGE SCALE GENOMIC DNA]</scope>
    <source>
        <strain evidence="4">JCM 16898</strain>
    </source>
</reference>
<evidence type="ECO:0000313" key="3">
    <source>
        <dbReference type="EMBL" id="GAA3554403.1"/>
    </source>
</evidence>
<protein>
    <recommendedName>
        <fullName evidence="5">DUF2637 domain-containing protein</fullName>
    </recommendedName>
</protein>
<keyword evidence="2" id="KW-1133">Transmembrane helix</keyword>
<dbReference type="EMBL" id="BAAAZN010000008">
    <property type="protein sequence ID" value="GAA3554403.1"/>
    <property type="molecule type" value="Genomic_DNA"/>
</dbReference>
<feature type="transmembrane region" description="Helical" evidence="2">
    <location>
        <begin position="79"/>
        <end position="104"/>
    </location>
</feature>
<accession>A0ABP6WPF2</accession>
<evidence type="ECO:0000313" key="4">
    <source>
        <dbReference type="Proteomes" id="UP001500689"/>
    </source>
</evidence>
<feature type="compositionally biased region" description="Pro residues" evidence="1">
    <location>
        <begin position="276"/>
        <end position="292"/>
    </location>
</feature>
<feature type="region of interest" description="Disordered" evidence="1">
    <location>
        <begin position="250"/>
        <end position="341"/>
    </location>
</feature>
<comment type="caution">
    <text evidence="3">The sequence shown here is derived from an EMBL/GenBank/DDBJ whole genome shotgun (WGS) entry which is preliminary data.</text>
</comment>
<feature type="transmembrane region" description="Helical" evidence="2">
    <location>
        <begin position="55"/>
        <end position="73"/>
    </location>
</feature>
<proteinExistence type="predicted"/>
<evidence type="ECO:0000256" key="1">
    <source>
        <dbReference type="SAM" id="MobiDB-lite"/>
    </source>
</evidence>
<name>A0ABP6WPF2_9PSEU</name>
<keyword evidence="4" id="KW-1185">Reference proteome</keyword>
<gene>
    <name evidence="3" type="ORF">GCM10022222_42570</name>
</gene>
<keyword evidence="2" id="KW-0812">Transmembrane</keyword>
<organism evidence="3 4">
    <name type="scientific">Amycolatopsis ultiminotia</name>
    <dbReference type="NCBI Taxonomy" id="543629"/>
    <lineage>
        <taxon>Bacteria</taxon>
        <taxon>Bacillati</taxon>
        <taxon>Actinomycetota</taxon>
        <taxon>Actinomycetes</taxon>
        <taxon>Pseudonocardiales</taxon>
        <taxon>Pseudonocardiaceae</taxon>
        <taxon>Amycolatopsis</taxon>
    </lineage>
</organism>
<evidence type="ECO:0008006" key="5">
    <source>
        <dbReference type="Google" id="ProtNLM"/>
    </source>
</evidence>
<feature type="transmembrane region" description="Helical" evidence="2">
    <location>
        <begin position="116"/>
        <end position="136"/>
    </location>
</feature>
<sequence>MHAAGEETRKNREAAAKLAAEAEAARLVERDRRRGERAARWAAVRGFTATHVVDVLIYGIAVVSFAMAAPAMASYGADVYASALGGLLPLITELGMWAFAVAVLISRVRTPGRPVWGLQAGVWVFGAVACGANAVHGLNRGWGPAVIMGVVSVAGVIAHQLAIASPPRSRTERQRARIERRAAGKAAAAARAAVRTAAAQIDAEGRARLTYTPGTYRVRRGRLVAAPADPDVPGPPDAIDREIAALLENAATGPRPGTTGGGGEPIHRGPVATAEPPAPGEAPDPAPEPGSEPGPDAGDRTAGPAGPDRGPRRSRKRVGPAGTSGNTGSGTPPRRSRDRLWTELQAAVVAGDIDPATASVEEVRKTLRCRKETAKRLHHDLTGND</sequence>
<feature type="transmembrane region" description="Helical" evidence="2">
    <location>
        <begin position="142"/>
        <end position="164"/>
    </location>
</feature>
<feature type="compositionally biased region" description="Low complexity" evidence="1">
    <location>
        <begin position="319"/>
        <end position="333"/>
    </location>
</feature>
<dbReference type="Proteomes" id="UP001500689">
    <property type="component" value="Unassembled WGS sequence"/>
</dbReference>